<dbReference type="Gene3D" id="1.10.287.470">
    <property type="entry name" value="Helix hairpin bin"/>
    <property type="match status" value="1"/>
</dbReference>
<dbReference type="PROSITE" id="PS51257">
    <property type="entry name" value="PROKAR_LIPOPROTEIN"/>
    <property type="match status" value="1"/>
</dbReference>
<evidence type="ECO:0000259" key="5">
    <source>
        <dbReference type="Pfam" id="PF25876"/>
    </source>
</evidence>
<dbReference type="Gene3D" id="2.40.420.20">
    <property type="match status" value="1"/>
</dbReference>
<evidence type="ECO:0000313" key="10">
    <source>
        <dbReference type="Proteomes" id="UP000070250"/>
    </source>
</evidence>
<feature type="coiled-coil region" evidence="3">
    <location>
        <begin position="110"/>
        <end position="175"/>
    </location>
</feature>
<comment type="subcellular location">
    <subcellularLocation>
        <location evidence="1">Cell inner membrane</location>
        <topology evidence="1">Lipid-anchor</topology>
    </subcellularLocation>
</comment>
<evidence type="ECO:0000256" key="2">
    <source>
        <dbReference type="ARBA" id="ARBA00009477"/>
    </source>
</evidence>
<feature type="signal peptide" evidence="4">
    <location>
        <begin position="1"/>
        <end position="25"/>
    </location>
</feature>
<feature type="chain" id="PRO_5007448304" evidence="4">
    <location>
        <begin position="26"/>
        <end position="410"/>
    </location>
</feature>
<dbReference type="Gene3D" id="2.40.50.100">
    <property type="match status" value="1"/>
</dbReference>
<name>A0A127FAE4_STEDE</name>
<dbReference type="GO" id="GO:0005886">
    <property type="term" value="C:plasma membrane"/>
    <property type="evidence" value="ECO:0007669"/>
    <property type="project" value="UniProtKB-SubCell"/>
</dbReference>
<dbReference type="Pfam" id="PF25917">
    <property type="entry name" value="BSH_RND"/>
    <property type="match status" value="1"/>
</dbReference>
<feature type="domain" description="Multidrug resistance protein MdtA-like C-terminal permuted SH3" evidence="8">
    <location>
        <begin position="308"/>
        <end position="370"/>
    </location>
</feature>
<dbReference type="InterPro" id="IPR058626">
    <property type="entry name" value="MdtA-like_b-barrel"/>
</dbReference>
<dbReference type="GO" id="GO:0046677">
    <property type="term" value="P:response to antibiotic"/>
    <property type="evidence" value="ECO:0007669"/>
    <property type="project" value="TreeGrafter"/>
</dbReference>
<dbReference type="Pfam" id="PF25876">
    <property type="entry name" value="HH_MFP_RND"/>
    <property type="match status" value="1"/>
</dbReference>
<keyword evidence="4" id="KW-0732">Signal</keyword>
<dbReference type="OrthoDB" id="9800613at2"/>
<keyword evidence="3" id="KW-0175">Coiled coil</keyword>
<evidence type="ECO:0000259" key="6">
    <source>
        <dbReference type="Pfam" id="PF25917"/>
    </source>
</evidence>
<proteinExistence type="inferred from homology"/>
<dbReference type="PANTHER" id="PTHR30158:SF3">
    <property type="entry name" value="MULTIDRUG EFFLUX PUMP SUBUNIT ACRA-RELATED"/>
    <property type="match status" value="1"/>
</dbReference>
<dbReference type="PATRIC" id="fig|465721.4.peg.2083"/>
<evidence type="ECO:0000256" key="4">
    <source>
        <dbReference type="SAM" id="SignalP"/>
    </source>
</evidence>
<dbReference type="KEGG" id="sdf:ACG33_09810"/>
<evidence type="ECO:0000256" key="1">
    <source>
        <dbReference type="ARBA" id="ARBA00004519"/>
    </source>
</evidence>
<comment type="similarity">
    <text evidence="2">Belongs to the membrane fusion protein (MFP) (TC 8.A.1) family.</text>
</comment>
<dbReference type="InterPro" id="IPR058624">
    <property type="entry name" value="MdtA-like_HH"/>
</dbReference>
<dbReference type="Pfam" id="PF25944">
    <property type="entry name" value="Beta-barrel_RND"/>
    <property type="match status" value="1"/>
</dbReference>
<dbReference type="EMBL" id="CP011971">
    <property type="protein sequence ID" value="AMN47387.1"/>
    <property type="molecule type" value="Genomic_DNA"/>
</dbReference>
<evidence type="ECO:0000313" key="9">
    <source>
        <dbReference type="EMBL" id="AMN47387.1"/>
    </source>
</evidence>
<dbReference type="Gene3D" id="2.40.30.170">
    <property type="match status" value="1"/>
</dbReference>
<feature type="domain" description="Multidrug resistance protein MdtA-like alpha-helical hairpin" evidence="5">
    <location>
        <begin position="110"/>
        <end position="174"/>
    </location>
</feature>
<dbReference type="Proteomes" id="UP000070250">
    <property type="component" value="Chromosome"/>
</dbReference>
<dbReference type="RefSeq" id="WP_066920785.1">
    <property type="nucleotide sequence ID" value="NZ_CP011971.1"/>
</dbReference>
<dbReference type="GO" id="GO:0022857">
    <property type="term" value="F:transmembrane transporter activity"/>
    <property type="evidence" value="ECO:0007669"/>
    <property type="project" value="InterPro"/>
</dbReference>
<dbReference type="InterPro" id="IPR058625">
    <property type="entry name" value="MdtA-like_BSH"/>
</dbReference>
<dbReference type="PANTHER" id="PTHR30158">
    <property type="entry name" value="ACRA/E-RELATED COMPONENT OF DRUG EFFLUX TRANSPORTER"/>
    <property type="match status" value="1"/>
</dbReference>
<evidence type="ECO:0000259" key="8">
    <source>
        <dbReference type="Pfam" id="PF25967"/>
    </source>
</evidence>
<feature type="domain" description="Multidrug resistance protein MdtA-like beta-barrel" evidence="7">
    <location>
        <begin position="216"/>
        <end position="302"/>
    </location>
</feature>
<dbReference type="Pfam" id="PF25967">
    <property type="entry name" value="RND-MFP_C"/>
    <property type="match status" value="1"/>
</dbReference>
<evidence type="ECO:0000256" key="3">
    <source>
        <dbReference type="SAM" id="Coils"/>
    </source>
</evidence>
<dbReference type="STRING" id="465721.ACG33_09810"/>
<dbReference type="NCBIfam" id="TIGR01730">
    <property type="entry name" value="RND_mfp"/>
    <property type="match status" value="1"/>
</dbReference>
<dbReference type="FunFam" id="2.40.420.20:FF:000001">
    <property type="entry name" value="Efflux RND transporter periplasmic adaptor subunit"/>
    <property type="match status" value="1"/>
</dbReference>
<dbReference type="SUPFAM" id="SSF111369">
    <property type="entry name" value="HlyD-like secretion proteins"/>
    <property type="match status" value="1"/>
</dbReference>
<reference evidence="9 10" key="1">
    <citation type="submission" date="2015-06" db="EMBL/GenBank/DDBJ databases">
        <title>A Comprehensive Approach to Explore the Metabolic and Phylogenetic Diversity of Bacterial Steroid Degradation in the Environment: Testosterone as an Example.</title>
        <authorList>
            <person name="Yang F.-C."/>
            <person name="Chen Y.-L."/>
            <person name="Yu C.-P."/>
            <person name="Tang S.-L."/>
            <person name="Wang P.-H."/>
            <person name="Ismail W."/>
            <person name="Wang C.-H."/>
            <person name="Yang C.-Y."/>
            <person name="Chiang Y.-R."/>
        </authorList>
    </citation>
    <scope>NUCLEOTIDE SEQUENCE [LARGE SCALE GENOMIC DNA]</scope>
    <source>
        <strain evidence="9 10">DSM 18526</strain>
    </source>
</reference>
<accession>A0A127FAE4</accession>
<feature type="domain" description="Multidrug resistance protein MdtA-like barrel-sandwich hybrid" evidence="6">
    <location>
        <begin position="70"/>
        <end position="212"/>
    </location>
</feature>
<dbReference type="AlphaFoldDB" id="A0A127FAE4"/>
<gene>
    <name evidence="9" type="ORF">ACG33_09810</name>
</gene>
<protein>
    <submittedName>
        <fullName evidence="9">Hemolysin D</fullName>
    </submittedName>
</protein>
<sequence length="410" mass="43553">MSRSTSWRLFLRRTVFVLSSGVALAVLGACGRQAPDARTPAAIPVTVVTLQPASVTLTRELPGRTHPFLVAEVRPQVTGIVQQRLFTEGGRVKAGQGLYQIDDATYRADLARAKASLARAEATLKSAHLTATRSQELAKIDAVSQQDEENAIAALRQAEADVEVAKAAVRSAEILVGYGRIDSPISGRIGRSSVTAGALVTANQTVPLATVQQLDPIYVDVTQSSAELLALRKALDTGRLESTENLPVTILLEDGERYAHDGKLAFSEVTVDPSTGSFALRVVVPNPDHVLLPGMYVRAIIGHGVRQNALLVPQRAVARDPRGNTTAMVVGEDNTVQVRSVQVSRAIADQWLVEGGLLAGDRVIVAGLQKVQAGALVQATEMEMPEDTPRALNAGGSRIDPTIVAAAPRR</sequence>
<evidence type="ECO:0000259" key="7">
    <source>
        <dbReference type="Pfam" id="PF25944"/>
    </source>
</evidence>
<organism evidence="9 10">
    <name type="scientific">Steroidobacter denitrificans</name>
    <dbReference type="NCBI Taxonomy" id="465721"/>
    <lineage>
        <taxon>Bacteria</taxon>
        <taxon>Pseudomonadati</taxon>
        <taxon>Pseudomonadota</taxon>
        <taxon>Gammaproteobacteria</taxon>
        <taxon>Steroidobacterales</taxon>
        <taxon>Steroidobacteraceae</taxon>
        <taxon>Steroidobacter</taxon>
    </lineage>
</organism>
<keyword evidence="10" id="KW-1185">Reference proteome</keyword>
<dbReference type="InterPro" id="IPR006143">
    <property type="entry name" value="RND_pump_MFP"/>
</dbReference>
<dbReference type="InterPro" id="IPR058627">
    <property type="entry name" value="MdtA-like_C"/>
</dbReference>